<keyword evidence="1" id="KW-0812">Transmembrane</keyword>
<protein>
    <submittedName>
        <fullName evidence="2">Uncharacterized protein</fullName>
    </submittedName>
</protein>
<feature type="transmembrane region" description="Helical" evidence="1">
    <location>
        <begin position="441"/>
        <end position="461"/>
    </location>
</feature>
<evidence type="ECO:0000256" key="1">
    <source>
        <dbReference type="SAM" id="Phobius"/>
    </source>
</evidence>
<reference evidence="2" key="2">
    <citation type="submission" date="2020-09" db="EMBL/GenBank/DDBJ databases">
        <authorList>
            <person name="Sun Q."/>
            <person name="Zhou Y."/>
        </authorList>
    </citation>
    <scope>NUCLEOTIDE SEQUENCE</scope>
    <source>
        <strain evidence="2">CGMCC 1.12813</strain>
    </source>
</reference>
<keyword evidence="3" id="KW-1185">Reference proteome</keyword>
<sequence length="611" mass="66835">MRVTSAIAAFAPWRKVLRELVWATATGIVSLIAGAVTLGINVTTLGMRWQTNIADDQTQHYLVAKAITDVPLLGPNDRMGFPTYQNLFFAPNYDPASAVFMMFESLFTDNGVLILNVYHLLGFFTVAFAGYFLFKALRVRRFIAVFFALVFALAPFHFQRIGFGHGFVANYWAVALVGILILMSASPKTNPFEGWVQSGESRAMRAWRRWLPIVTITLLVSLSLSYYFVFAALILTPLLAVRAVIVLAERERLRTLLWPFVTLASLLLFVGVQLAILSLDFGDRYAQYFGERSAFESEIHAGKITTLILPWIGSGFTALGNITRVYIGGSDVSIFAEPPGSPIVAAGGMILIVIFVLVRLVHTRTGESPTALGRFIKDDRANVFAAAFFWGLLFFTVSGLGAIFSFVVSPEIRAWVRMSIVLVMLALGFFAVFIDQVLKPLKIAIPVIAFLAVIAVVDQLVGVRTAIDLQPTDDASLRSFVSDAEQLLDDNCGVVQLPLHAYPASGPVGGMSDYNQSLPYTLATDNSLRWSYGAIVGSIAGDYWENVTTPAQFAAKVADSGACAVEVDLAAYPDDQSAWRDLVATVADPDDPAIVSADDDHRYLLFTVDAR</sequence>
<accession>A0A916SLP6</accession>
<feature type="transmembrane region" description="Helical" evidence="1">
    <location>
        <begin position="141"/>
        <end position="158"/>
    </location>
</feature>
<proteinExistence type="predicted"/>
<name>A0A916SLP6_9MICO</name>
<reference evidence="2" key="1">
    <citation type="journal article" date="2014" name="Int. J. Syst. Evol. Microbiol.">
        <title>Complete genome sequence of Corynebacterium casei LMG S-19264T (=DSM 44701T), isolated from a smear-ripened cheese.</title>
        <authorList>
            <consortium name="US DOE Joint Genome Institute (JGI-PGF)"/>
            <person name="Walter F."/>
            <person name="Albersmeier A."/>
            <person name="Kalinowski J."/>
            <person name="Ruckert C."/>
        </authorList>
    </citation>
    <scope>NUCLEOTIDE SEQUENCE</scope>
    <source>
        <strain evidence="2">CGMCC 1.12813</strain>
    </source>
</reference>
<feature type="transmembrane region" description="Helical" evidence="1">
    <location>
        <begin position="164"/>
        <end position="185"/>
    </location>
</feature>
<dbReference type="EMBL" id="BMGB01000001">
    <property type="protein sequence ID" value="GGB03553.1"/>
    <property type="molecule type" value="Genomic_DNA"/>
</dbReference>
<dbReference type="Proteomes" id="UP000606922">
    <property type="component" value="Unassembled WGS sequence"/>
</dbReference>
<feature type="transmembrane region" description="Helical" evidence="1">
    <location>
        <begin position="111"/>
        <end position="134"/>
    </location>
</feature>
<feature type="transmembrane region" description="Helical" evidence="1">
    <location>
        <begin position="414"/>
        <end position="434"/>
    </location>
</feature>
<gene>
    <name evidence="2" type="ORF">GCM10010979_17780</name>
</gene>
<evidence type="ECO:0000313" key="3">
    <source>
        <dbReference type="Proteomes" id="UP000606922"/>
    </source>
</evidence>
<keyword evidence="1" id="KW-1133">Transmembrane helix</keyword>
<keyword evidence="1" id="KW-0472">Membrane</keyword>
<evidence type="ECO:0000313" key="2">
    <source>
        <dbReference type="EMBL" id="GGB03553.1"/>
    </source>
</evidence>
<comment type="caution">
    <text evidence="2">The sequence shown here is derived from an EMBL/GenBank/DDBJ whole genome shotgun (WGS) entry which is preliminary data.</text>
</comment>
<feature type="transmembrane region" description="Helical" evidence="1">
    <location>
        <begin position="255"/>
        <end position="276"/>
    </location>
</feature>
<feature type="transmembrane region" description="Helical" evidence="1">
    <location>
        <begin position="383"/>
        <end position="408"/>
    </location>
</feature>
<organism evidence="2 3">
    <name type="scientific">Conyzicola nivalis</name>
    <dbReference type="NCBI Taxonomy" id="1477021"/>
    <lineage>
        <taxon>Bacteria</taxon>
        <taxon>Bacillati</taxon>
        <taxon>Actinomycetota</taxon>
        <taxon>Actinomycetes</taxon>
        <taxon>Micrococcales</taxon>
        <taxon>Microbacteriaceae</taxon>
        <taxon>Conyzicola</taxon>
    </lineage>
</organism>
<feature type="transmembrane region" description="Helical" evidence="1">
    <location>
        <begin position="343"/>
        <end position="362"/>
    </location>
</feature>
<feature type="transmembrane region" description="Helical" evidence="1">
    <location>
        <begin position="20"/>
        <end position="40"/>
    </location>
</feature>
<dbReference type="RefSeq" id="WP_188510274.1">
    <property type="nucleotide sequence ID" value="NZ_BMGB01000001.1"/>
</dbReference>
<dbReference type="AlphaFoldDB" id="A0A916SLP6"/>